<evidence type="ECO:0000313" key="1">
    <source>
        <dbReference type="EMBL" id="CAB5207218.1"/>
    </source>
</evidence>
<name>A0A6J7WCT2_9CAUD</name>
<accession>A0A6J7WCT2</accession>
<gene>
    <name evidence="1" type="ORF">UFOVP183_47</name>
</gene>
<dbReference type="EMBL" id="LR798226">
    <property type="protein sequence ID" value="CAB5207218.1"/>
    <property type="molecule type" value="Genomic_DNA"/>
</dbReference>
<organism evidence="1">
    <name type="scientific">uncultured Caudovirales phage</name>
    <dbReference type="NCBI Taxonomy" id="2100421"/>
    <lineage>
        <taxon>Viruses</taxon>
        <taxon>Duplodnaviria</taxon>
        <taxon>Heunggongvirae</taxon>
        <taxon>Uroviricota</taxon>
        <taxon>Caudoviricetes</taxon>
        <taxon>Peduoviridae</taxon>
        <taxon>Maltschvirus</taxon>
        <taxon>Maltschvirus maltsch</taxon>
    </lineage>
</organism>
<protein>
    <submittedName>
        <fullName evidence="1">Uncharacterized protein</fullName>
    </submittedName>
</protein>
<proteinExistence type="predicted"/>
<reference evidence="1" key="1">
    <citation type="submission" date="2020-05" db="EMBL/GenBank/DDBJ databases">
        <authorList>
            <person name="Chiriac C."/>
            <person name="Salcher M."/>
            <person name="Ghai R."/>
            <person name="Kavagutti S V."/>
        </authorList>
    </citation>
    <scope>NUCLEOTIDE SEQUENCE</scope>
</reference>
<sequence>MNTSILKRARELWLLNDVPRNIARHNIRAWVKSVRTLGDKSLLATKVERKS</sequence>